<organism evidence="1 2">
    <name type="scientific">Mycolicibacterium neoaurum</name>
    <name type="common">Mycobacterium neoaurum</name>
    <dbReference type="NCBI Taxonomy" id="1795"/>
    <lineage>
        <taxon>Bacteria</taxon>
        <taxon>Bacillati</taxon>
        <taxon>Actinomycetota</taxon>
        <taxon>Actinomycetes</taxon>
        <taxon>Mycobacteriales</taxon>
        <taxon>Mycobacteriaceae</taxon>
        <taxon>Mycolicibacterium</taxon>
    </lineage>
</organism>
<proteinExistence type="predicted"/>
<protein>
    <submittedName>
        <fullName evidence="1">Fructose-2,6-bisphosphatase</fullName>
    </submittedName>
</protein>
<reference evidence="1" key="2">
    <citation type="submission" date="2015-09" db="EMBL/GenBank/DDBJ databases">
        <title>Draft genome sequence of Mycobacterium neoaurum DSM 44074.</title>
        <authorList>
            <person name="Croce O."/>
            <person name="Robert C."/>
            <person name="Raoult D."/>
            <person name="Drancourt M."/>
        </authorList>
    </citation>
    <scope>NUCLEOTIDE SEQUENCE</scope>
    <source>
        <strain evidence="1">DSM 44074</strain>
    </source>
</reference>
<dbReference type="PANTHER" id="PTHR48100">
    <property type="entry name" value="BROAD-SPECIFICITY PHOSPHATASE YOR283W-RELATED"/>
    <property type="match status" value="1"/>
</dbReference>
<accession>A0AAV2WS87</accession>
<name>A0AAV2WS87_MYCNE</name>
<dbReference type="CDD" id="cd07067">
    <property type="entry name" value="HP_PGM_like"/>
    <property type="match status" value="1"/>
</dbReference>
<reference evidence="1" key="1">
    <citation type="submission" date="2014-05" db="EMBL/GenBank/DDBJ databases">
        <authorList>
            <person name="Urmite Genomes"/>
        </authorList>
    </citation>
    <scope>NUCLEOTIDE SEQUENCE</scope>
    <source>
        <strain evidence="1">DSM 44074</strain>
    </source>
</reference>
<dbReference type="SUPFAM" id="SSF53254">
    <property type="entry name" value="Phosphoglycerate mutase-like"/>
    <property type="match status" value="1"/>
</dbReference>
<dbReference type="InterPro" id="IPR029033">
    <property type="entry name" value="His_PPase_superfam"/>
</dbReference>
<sequence>MSEVVRLTLVSHGMTEAMAAGRFPADEPLDALGGRQVAELAATRTGVDAGMLCCAPELRAGQTAQALGGPATTEPALADLDCGRWRGKSLQDVDPAGLSIWLTDPTVAPHGGESIATLCDRVRSWLDGVAERGGRHTAVTHPAVIRAAILTALGAAQTSFWRIDIAPASRTTMHFRGAWTLRL</sequence>
<dbReference type="RefSeq" id="WP_030137048.1">
    <property type="nucleotide sequence ID" value="NZ_LK021343.1"/>
</dbReference>
<dbReference type="SMART" id="SM00855">
    <property type="entry name" value="PGAM"/>
    <property type="match status" value="1"/>
</dbReference>
<dbReference type="GO" id="GO:0016791">
    <property type="term" value="F:phosphatase activity"/>
    <property type="evidence" value="ECO:0007669"/>
    <property type="project" value="TreeGrafter"/>
</dbReference>
<dbReference type="Proteomes" id="UP000028864">
    <property type="component" value="Unassembled WGS sequence"/>
</dbReference>
<evidence type="ECO:0000313" key="2">
    <source>
        <dbReference type="Proteomes" id="UP000028864"/>
    </source>
</evidence>
<dbReference type="PANTHER" id="PTHR48100:SF10">
    <property type="entry name" value="2-CARBOXY-D-ARABINITOL-1-PHOSPHATASE-RELATED"/>
    <property type="match status" value="1"/>
</dbReference>
<dbReference type="Gene3D" id="3.40.50.1240">
    <property type="entry name" value="Phosphoglycerate mutase-like"/>
    <property type="match status" value="1"/>
</dbReference>
<dbReference type="EMBL" id="LK021343">
    <property type="protein sequence ID" value="CDQ47179.1"/>
    <property type="molecule type" value="Genomic_DNA"/>
</dbReference>
<dbReference type="InterPro" id="IPR050275">
    <property type="entry name" value="PGM_Phosphatase"/>
</dbReference>
<gene>
    <name evidence="1" type="ORF">BN1047_05097</name>
</gene>
<dbReference type="Pfam" id="PF00300">
    <property type="entry name" value="His_Phos_1"/>
    <property type="match status" value="1"/>
</dbReference>
<evidence type="ECO:0000313" key="1">
    <source>
        <dbReference type="EMBL" id="CDQ47179.1"/>
    </source>
</evidence>
<dbReference type="AlphaFoldDB" id="A0AAV2WS87"/>
<dbReference type="InterPro" id="IPR013078">
    <property type="entry name" value="His_Pase_superF_clade-1"/>
</dbReference>